<dbReference type="Pfam" id="PF03992">
    <property type="entry name" value="ABM"/>
    <property type="match status" value="1"/>
</dbReference>
<dbReference type="EMBL" id="SWCJ01000001">
    <property type="protein sequence ID" value="TKB58674.1"/>
    <property type="molecule type" value="Genomic_DNA"/>
</dbReference>
<organism evidence="2 3">
    <name type="scientific">Ferrimonas aestuarii</name>
    <dbReference type="NCBI Taxonomy" id="2569539"/>
    <lineage>
        <taxon>Bacteria</taxon>
        <taxon>Pseudomonadati</taxon>
        <taxon>Pseudomonadota</taxon>
        <taxon>Gammaproteobacteria</taxon>
        <taxon>Alteromonadales</taxon>
        <taxon>Ferrimonadaceae</taxon>
        <taxon>Ferrimonas</taxon>
    </lineage>
</organism>
<name>A0A4U1BW58_9GAMM</name>
<dbReference type="AlphaFoldDB" id="A0A4U1BW58"/>
<dbReference type="SUPFAM" id="SSF54909">
    <property type="entry name" value="Dimeric alpha+beta barrel"/>
    <property type="match status" value="1"/>
</dbReference>
<keyword evidence="3" id="KW-1185">Reference proteome</keyword>
<dbReference type="GO" id="GO:0004497">
    <property type="term" value="F:monooxygenase activity"/>
    <property type="evidence" value="ECO:0007669"/>
    <property type="project" value="UniProtKB-KW"/>
</dbReference>
<feature type="domain" description="ABM" evidence="1">
    <location>
        <begin position="5"/>
        <end position="95"/>
    </location>
</feature>
<evidence type="ECO:0000313" key="3">
    <source>
        <dbReference type="Proteomes" id="UP000305675"/>
    </source>
</evidence>
<protein>
    <submittedName>
        <fullName evidence="2">Antibiotic biosynthesis monooxygenase</fullName>
    </submittedName>
</protein>
<dbReference type="Gene3D" id="3.30.70.100">
    <property type="match status" value="1"/>
</dbReference>
<comment type="caution">
    <text evidence="2">The sequence shown here is derived from an EMBL/GenBank/DDBJ whole genome shotgun (WGS) entry which is preliminary data.</text>
</comment>
<dbReference type="RefSeq" id="WP_136861822.1">
    <property type="nucleotide sequence ID" value="NZ_SWCJ01000001.1"/>
</dbReference>
<evidence type="ECO:0000259" key="1">
    <source>
        <dbReference type="PROSITE" id="PS51725"/>
    </source>
</evidence>
<evidence type="ECO:0000313" key="2">
    <source>
        <dbReference type="EMBL" id="TKB58674.1"/>
    </source>
</evidence>
<dbReference type="InterPro" id="IPR011008">
    <property type="entry name" value="Dimeric_a/b-barrel"/>
</dbReference>
<proteinExistence type="predicted"/>
<dbReference type="InterPro" id="IPR007138">
    <property type="entry name" value="ABM_dom"/>
</dbReference>
<reference evidence="2 3" key="1">
    <citation type="submission" date="2019-04" db="EMBL/GenBank/DDBJ databases">
        <authorList>
            <person name="Hwang J.C."/>
        </authorList>
    </citation>
    <scope>NUCLEOTIDE SEQUENCE [LARGE SCALE GENOMIC DNA]</scope>
    <source>
        <strain evidence="2 3">IMCC35002</strain>
    </source>
</reference>
<accession>A0A4U1BW58</accession>
<dbReference type="Proteomes" id="UP000305675">
    <property type="component" value="Unassembled WGS sequence"/>
</dbReference>
<gene>
    <name evidence="2" type="ORF">FCL42_02695</name>
</gene>
<dbReference type="PROSITE" id="PS51725">
    <property type="entry name" value="ABM"/>
    <property type="match status" value="1"/>
</dbReference>
<keyword evidence="2" id="KW-0503">Monooxygenase</keyword>
<sequence>MSNPISLTAKLRLLPEVDLQQGLEAISQFCADMRSELGCGFAHAMQEASDPRSVILWEQYRDAEAQQAHFAAEHTQAFIESGITELVSVSEGTLISTDYLGAQS</sequence>
<keyword evidence="2" id="KW-0560">Oxidoreductase</keyword>
<dbReference type="OrthoDB" id="5816297at2"/>